<dbReference type="SUPFAM" id="SSF51735">
    <property type="entry name" value="NAD(P)-binding Rossmann-fold domains"/>
    <property type="match status" value="1"/>
</dbReference>
<sequence>MSGDILVLGATGTVGRGVVSALLEAHYPVLAVGRNGERLAALKAHCAAFEGLELLPGSVASDTDGAALAAALRQRRRPLRAVVASLAGPLERGRLLSRPADFLRRRLDEDLIPHLAAARHLLPLLAEGGRGSDYIVVGGPGADHPWASYGHASIAASAMRMLVRVLHAEAKPLGVRVQLLSISQPVRTEDNARYACAQWPSARAVGLRIAGLLAEDAPPRPVVPFPPPGGVHAGPHAPGAAA</sequence>
<proteinExistence type="inferred from homology"/>
<evidence type="ECO:0000313" key="4">
    <source>
        <dbReference type="Proteomes" id="UP001595892"/>
    </source>
</evidence>
<dbReference type="Pfam" id="PF00106">
    <property type="entry name" value="adh_short"/>
    <property type="match status" value="1"/>
</dbReference>
<organism evidence="3 4">
    <name type="scientific">Coralloluteibacterium thermophilum</name>
    <dbReference type="NCBI Taxonomy" id="2707049"/>
    <lineage>
        <taxon>Bacteria</taxon>
        <taxon>Pseudomonadati</taxon>
        <taxon>Pseudomonadota</taxon>
        <taxon>Gammaproteobacteria</taxon>
        <taxon>Lysobacterales</taxon>
        <taxon>Lysobacteraceae</taxon>
        <taxon>Coralloluteibacterium</taxon>
    </lineage>
</organism>
<dbReference type="PANTHER" id="PTHR43669">
    <property type="entry name" value="5-KETO-D-GLUCONATE 5-REDUCTASE"/>
    <property type="match status" value="1"/>
</dbReference>
<dbReference type="PANTHER" id="PTHR43669:SF12">
    <property type="entry name" value="BLR5618 PROTEIN"/>
    <property type="match status" value="1"/>
</dbReference>
<dbReference type="Proteomes" id="UP001595892">
    <property type="component" value="Unassembled WGS sequence"/>
</dbReference>
<evidence type="ECO:0000256" key="2">
    <source>
        <dbReference type="ARBA" id="ARBA00023002"/>
    </source>
</evidence>
<accession>A0ABV9NJA8</accession>
<name>A0ABV9NJA8_9GAMM</name>
<evidence type="ECO:0000256" key="1">
    <source>
        <dbReference type="ARBA" id="ARBA00006484"/>
    </source>
</evidence>
<evidence type="ECO:0000313" key="3">
    <source>
        <dbReference type="EMBL" id="MFC4728412.1"/>
    </source>
</evidence>
<dbReference type="Gene3D" id="3.40.50.720">
    <property type="entry name" value="NAD(P)-binding Rossmann-like Domain"/>
    <property type="match status" value="1"/>
</dbReference>
<keyword evidence="4" id="KW-1185">Reference proteome</keyword>
<comment type="similarity">
    <text evidence="1">Belongs to the short-chain dehydrogenases/reductases (SDR) family.</text>
</comment>
<dbReference type="InterPro" id="IPR036291">
    <property type="entry name" value="NAD(P)-bd_dom_sf"/>
</dbReference>
<gene>
    <name evidence="3" type="ORF">ACFO3Q_09530</name>
</gene>
<dbReference type="EMBL" id="JBHSGG010000026">
    <property type="protein sequence ID" value="MFC4728412.1"/>
    <property type="molecule type" value="Genomic_DNA"/>
</dbReference>
<reference evidence="4" key="1">
    <citation type="journal article" date="2019" name="Int. J. Syst. Evol. Microbiol.">
        <title>The Global Catalogue of Microorganisms (GCM) 10K type strain sequencing project: providing services to taxonomists for standard genome sequencing and annotation.</title>
        <authorList>
            <consortium name="The Broad Institute Genomics Platform"/>
            <consortium name="The Broad Institute Genome Sequencing Center for Infectious Disease"/>
            <person name="Wu L."/>
            <person name="Ma J."/>
        </authorList>
    </citation>
    <scope>NUCLEOTIDE SEQUENCE [LARGE SCALE GENOMIC DNA]</scope>
    <source>
        <strain evidence="4">CGMCC 1.13574</strain>
    </source>
</reference>
<dbReference type="InterPro" id="IPR002347">
    <property type="entry name" value="SDR_fam"/>
</dbReference>
<protein>
    <submittedName>
        <fullName evidence="3">SDR family NAD(P)-dependent oxidoreductase</fullName>
    </submittedName>
</protein>
<keyword evidence="2" id="KW-0560">Oxidoreductase</keyword>
<comment type="caution">
    <text evidence="3">The sequence shown here is derived from an EMBL/GenBank/DDBJ whole genome shotgun (WGS) entry which is preliminary data.</text>
</comment>
<dbReference type="RefSeq" id="WP_377004442.1">
    <property type="nucleotide sequence ID" value="NZ_JBHSGG010000026.1"/>
</dbReference>